<sequence length="272" mass="30698">MSAYDDDSYFQPSNTRNPEAVKYCPGRDPFITFAGRQWWINYHWTQRSGTWAGEPFNSIFDPGIIQLTDKGIRLQILPSNKPNECRTSELVLMDKLGYGKYLITVEADGGSFSDLDPNAIFGAFLYQYSEAPPSNGANIHREIDFLEVLRSGEGNAQFTLQPYDHNPHPVNFFKIPPKTEVITIYNHWHIDEGLNRASYFVCYSGRWSLGNLPPPEAAIASWMPSNHDGIKDLIPDHTSTSCERLHLNLWLMHGAAPSGPQSVTVTGFEFQP</sequence>
<comment type="caution">
    <text evidence="1">The sequence shown here is derived from an EMBL/GenBank/DDBJ whole genome shotgun (WGS) entry which is preliminary data.</text>
</comment>
<dbReference type="SUPFAM" id="SSF49899">
    <property type="entry name" value="Concanavalin A-like lectins/glucanases"/>
    <property type="match status" value="1"/>
</dbReference>
<dbReference type="Gene3D" id="2.60.120.200">
    <property type="match status" value="1"/>
</dbReference>
<proteinExistence type="predicted"/>
<dbReference type="EMBL" id="BSPC01000005">
    <property type="protein sequence ID" value="GLS17424.1"/>
    <property type="molecule type" value="Genomic_DNA"/>
</dbReference>
<gene>
    <name evidence="1" type="ORF">GCM10007874_04390</name>
</gene>
<dbReference type="Proteomes" id="UP001156882">
    <property type="component" value="Unassembled WGS sequence"/>
</dbReference>
<evidence type="ECO:0000313" key="2">
    <source>
        <dbReference type="Proteomes" id="UP001156882"/>
    </source>
</evidence>
<dbReference type="InterPro" id="IPR013320">
    <property type="entry name" value="ConA-like_dom_sf"/>
</dbReference>
<evidence type="ECO:0008006" key="3">
    <source>
        <dbReference type="Google" id="ProtNLM"/>
    </source>
</evidence>
<dbReference type="RefSeq" id="WP_284310243.1">
    <property type="nucleotide sequence ID" value="NZ_BSPC01000005.1"/>
</dbReference>
<accession>A0ABQ6CB49</accession>
<reference evidence="2" key="1">
    <citation type="journal article" date="2019" name="Int. J. Syst. Evol. Microbiol.">
        <title>The Global Catalogue of Microorganisms (GCM) 10K type strain sequencing project: providing services to taxonomists for standard genome sequencing and annotation.</title>
        <authorList>
            <consortium name="The Broad Institute Genomics Platform"/>
            <consortium name="The Broad Institute Genome Sequencing Center for Infectious Disease"/>
            <person name="Wu L."/>
            <person name="Ma J."/>
        </authorList>
    </citation>
    <scope>NUCLEOTIDE SEQUENCE [LARGE SCALE GENOMIC DNA]</scope>
    <source>
        <strain evidence="2">NBRC 101365</strain>
    </source>
</reference>
<keyword evidence="2" id="KW-1185">Reference proteome</keyword>
<name>A0ABQ6CB49_9HYPH</name>
<organism evidence="1 2">
    <name type="scientific">Labrys miyagiensis</name>
    <dbReference type="NCBI Taxonomy" id="346912"/>
    <lineage>
        <taxon>Bacteria</taxon>
        <taxon>Pseudomonadati</taxon>
        <taxon>Pseudomonadota</taxon>
        <taxon>Alphaproteobacteria</taxon>
        <taxon>Hyphomicrobiales</taxon>
        <taxon>Xanthobacteraceae</taxon>
        <taxon>Labrys</taxon>
    </lineage>
</organism>
<protein>
    <recommendedName>
        <fullName evidence="3">GH16 domain-containing protein</fullName>
    </recommendedName>
</protein>
<evidence type="ECO:0000313" key="1">
    <source>
        <dbReference type="EMBL" id="GLS17424.1"/>
    </source>
</evidence>